<dbReference type="SUPFAM" id="SSF47113">
    <property type="entry name" value="Histone-fold"/>
    <property type="match status" value="1"/>
</dbReference>
<organism evidence="2 3">
    <name type="scientific">Diabrotica balteata</name>
    <name type="common">Banded cucumber beetle</name>
    <dbReference type="NCBI Taxonomy" id="107213"/>
    <lineage>
        <taxon>Eukaryota</taxon>
        <taxon>Metazoa</taxon>
        <taxon>Ecdysozoa</taxon>
        <taxon>Arthropoda</taxon>
        <taxon>Hexapoda</taxon>
        <taxon>Insecta</taxon>
        <taxon>Pterygota</taxon>
        <taxon>Neoptera</taxon>
        <taxon>Endopterygota</taxon>
        <taxon>Coleoptera</taxon>
        <taxon>Polyphaga</taxon>
        <taxon>Cucujiformia</taxon>
        <taxon>Chrysomeloidea</taxon>
        <taxon>Chrysomelidae</taxon>
        <taxon>Galerucinae</taxon>
        <taxon>Diabroticina</taxon>
        <taxon>Diabroticites</taxon>
        <taxon>Diabrotica</taxon>
    </lineage>
</organism>
<sequence>MFERGKGGKVKGKTKSRSDHSGIQFPIVDIHRLLRKVNYAEGDRVYLGAVMECLDAEVFKLAGKLSER</sequence>
<evidence type="ECO:0000256" key="1">
    <source>
        <dbReference type="SAM" id="MobiDB-lite"/>
    </source>
</evidence>
<accession>A0A9N9SZ61</accession>
<dbReference type="Gene3D" id="1.10.20.10">
    <property type="entry name" value="Histone, subunit A"/>
    <property type="match status" value="1"/>
</dbReference>
<dbReference type="InterPro" id="IPR009072">
    <property type="entry name" value="Histone-fold"/>
</dbReference>
<dbReference type="EMBL" id="OU898278">
    <property type="protein sequence ID" value="CAG9832387.1"/>
    <property type="molecule type" value="Genomic_DNA"/>
</dbReference>
<gene>
    <name evidence="2" type="ORF">DIABBA_LOCUS5887</name>
</gene>
<evidence type="ECO:0000313" key="2">
    <source>
        <dbReference type="EMBL" id="CAG9832387.1"/>
    </source>
</evidence>
<dbReference type="Proteomes" id="UP001153709">
    <property type="component" value="Chromosome 3"/>
</dbReference>
<dbReference type="GO" id="GO:0046982">
    <property type="term" value="F:protein heterodimerization activity"/>
    <property type="evidence" value="ECO:0007669"/>
    <property type="project" value="InterPro"/>
</dbReference>
<keyword evidence="3" id="KW-1185">Reference proteome</keyword>
<dbReference type="AlphaFoldDB" id="A0A9N9SZ61"/>
<name>A0A9N9SZ61_DIABA</name>
<feature type="region of interest" description="Disordered" evidence="1">
    <location>
        <begin position="1"/>
        <end position="20"/>
    </location>
</feature>
<reference evidence="2" key="1">
    <citation type="submission" date="2022-01" db="EMBL/GenBank/DDBJ databases">
        <authorList>
            <person name="King R."/>
        </authorList>
    </citation>
    <scope>NUCLEOTIDE SEQUENCE</scope>
</reference>
<dbReference type="OrthoDB" id="9419637at2759"/>
<protein>
    <submittedName>
        <fullName evidence="2">Uncharacterized protein</fullName>
    </submittedName>
</protein>
<evidence type="ECO:0000313" key="3">
    <source>
        <dbReference type="Proteomes" id="UP001153709"/>
    </source>
</evidence>
<proteinExistence type="predicted"/>